<feature type="domain" description="ABC transporter" evidence="4">
    <location>
        <begin position="2"/>
        <end position="241"/>
    </location>
</feature>
<dbReference type="InterPro" id="IPR003439">
    <property type="entry name" value="ABC_transporter-like_ATP-bd"/>
</dbReference>
<dbReference type="InterPro" id="IPR050093">
    <property type="entry name" value="ABC_SmlMolc_Importer"/>
</dbReference>
<keyword evidence="2" id="KW-0547">Nucleotide-binding</keyword>
<dbReference type="InterPro" id="IPR027417">
    <property type="entry name" value="P-loop_NTPase"/>
</dbReference>
<comment type="caution">
    <text evidence="5">The sequence shown here is derived from an EMBL/GenBank/DDBJ whole genome shotgun (WGS) entry which is preliminary data.</text>
</comment>
<dbReference type="PROSITE" id="PS00211">
    <property type="entry name" value="ABC_TRANSPORTER_1"/>
    <property type="match status" value="1"/>
</dbReference>
<gene>
    <name evidence="5" type="ORF">BE21_32250</name>
</gene>
<accession>A0A150TQL3</accession>
<dbReference type="Proteomes" id="UP000075502">
    <property type="component" value="Unassembled WGS sequence"/>
</dbReference>
<organism evidence="5 6">
    <name type="scientific">Sorangium cellulosum</name>
    <name type="common">Polyangium cellulosum</name>
    <dbReference type="NCBI Taxonomy" id="56"/>
    <lineage>
        <taxon>Bacteria</taxon>
        <taxon>Pseudomonadati</taxon>
        <taxon>Myxococcota</taxon>
        <taxon>Polyangia</taxon>
        <taxon>Polyangiales</taxon>
        <taxon>Polyangiaceae</taxon>
        <taxon>Sorangium</taxon>
    </lineage>
</organism>
<dbReference type="AlphaFoldDB" id="A0A150TQL3"/>
<evidence type="ECO:0000256" key="1">
    <source>
        <dbReference type="ARBA" id="ARBA00022448"/>
    </source>
</evidence>
<evidence type="ECO:0000313" key="5">
    <source>
        <dbReference type="EMBL" id="KYG06906.1"/>
    </source>
</evidence>
<dbReference type="EMBL" id="JEME01001532">
    <property type="protein sequence ID" value="KYG06906.1"/>
    <property type="molecule type" value="Genomic_DNA"/>
</dbReference>
<evidence type="ECO:0000256" key="2">
    <source>
        <dbReference type="ARBA" id="ARBA00022741"/>
    </source>
</evidence>
<sequence>MTGAEGLRARVTARVGRLRIDAEIETGAGTLALVGPNGAGKTSLLSLLLGVLPVDRGRVEIGGAVLLDTAAGIDVPVERRGIGYVPQDYALFPHLSVRENVAFAVRSDPSRRRRASVGARVDAALDDLGIAEHAGRRTEALSGGEKQRVALARALSVGPRALLLDEPLAALDVHSRREVRAFLAGYLEALALPTIVVTHDAADARLLGRRIAVLEAGRVTQAGTWEELAARPASRFVEELVASARGGGE</sequence>
<dbReference type="Gene3D" id="3.40.50.300">
    <property type="entry name" value="P-loop containing nucleotide triphosphate hydrolases"/>
    <property type="match status" value="1"/>
</dbReference>
<dbReference type="GO" id="GO:0016887">
    <property type="term" value="F:ATP hydrolysis activity"/>
    <property type="evidence" value="ECO:0007669"/>
    <property type="project" value="InterPro"/>
</dbReference>
<evidence type="ECO:0000259" key="4">
    <source>
        <dbReference type="PROSITE" id="PS50893"/>
    </source>
</evidence>
<dbReference type="InterPro" id="IPR017871">
    <property type="entry name" value="ABC_transporter-like_CS"/>
</dbReference>
<dbReference type="GO" id="GO:0005524">
    <property type="term" value="F:ATP binding"/>
    <property type="evidence" value="ECO:0007669"/>
    <property type="project" value="UniProtKB-KW"/>
</dbReference>
<dbReference type="PANTHER" id="PTHR42781">
    <property type="entry name" value="SPERMIDINE/PUTRESCINE IMPORT ATP-BINDING PROTEIN POTA"/>
    <property type="match status" value="1"/>
</dbReference>
<proteinExistence type="predicted"/>
<dbReference type="PROSITE" id="PS50893">
    <property type="entry name" value="ABC_TRANSPORTER_2"/>
    <property type="match status" value="1"/>
</dbReference>
<reference evidence="5 6" key="1">
    <citation type="submission" date="2014-02" db="EMBL/GenBank/DDBJ databases">
        <title>The small core and large imbalanced accessory genome model reveals a collaborative survival strategy of Sorangium cellulosum strains in nature.</title>
        <authorList>
            <person name="Han K."/>
            <person name="Peng R."/>
            <person name="Blom J."/>
            <person name="Li Y.-Z."/>
        </authorList>
    </citation>
    <scope>NUCLEOTIDE SEQUENCE [LARGE SCALE GENOMIC DNA]</scope>
    <source>
        <strain evidence="5 6">So0007-03</strain>
    </source>
</reference>
<keyword evidence="1" id="KW-0813">Transport</keyword>
<dbReference type="InterPro" id="IPR003593">
    <property type="entry name" value="AAA+_ATPase"/>
</dbReference>
<dbReference type="SMART" id="SM00382">
    <property type="entry name" value="AAA"/>
    <property type="match status" value="1"/>
</dbReference>
<dbReference type="SUPFAM" id="SSF52540">
    <property type="entry name" value="P-loop containing nucleoside triphosphate hydrolases"/>
    <property type="match status" value="1"/>
</dbReference>
<name>A0A150TQL3_SORCE</name>
<protein>
    <submittedName>
        <fullName evidence="5">Molybdenum ABC transporter ATP-binding protein</fullName>
    </submittedName>
</protein>
<evidence type="ECO:0000313" key="6">
    <source>
        <dbReference type="Proteomes" id="UP000075502"/>
    </source>
</evidence>
<dbReference type="Pfam" id="PF00005">
    <property type="entry name" value="ABC_tran"/>
    <property type="match status" value="1"/>
</dbReference>
<dbReference type="PANTHER" id="PTHR42781:SF4">
    <property type="entry name" value="SPERMIDINE_PUTRESCINE IMPORT ATP-BINDING PROTEIN POTA"/>
    <property type="match status" value="1"/>
</dbReference>
<keyword evidence="3 5" id="KW-0067">ATP-binding</keyword>
<evidence type="ECO:0000256" key="3">
    <source>
        <dbReference type="ARBA" id="ARBA00022840"/>
    </source>
</evidence>